<organism evidence="1 2">
    <name type="scientific">Tricholomella constricta</name>
    <dbReference type="NCBI Taxonomy" id="117010"/>
    <lineage>
        <taxon>Eukaryota</taxon>
        <taxon>Fungi</taxon>
        <taxon>Dikarya</taxon>
        <taxon>Basidiomycota</taxon>
        <taxon>Agaricomycotina</taxon>
        <taxon>Agaricomycetes</taxon>
        <taxon>Agaricomycetidae</taxon>
        <taxon>Agaricales</taxon>
        <taxon>Tricholomatineae</taxon>
        <taxon>Lyophyllaceae</taxon>
        <taxon>Tricholomella</taxon>
    </lineage>
</organism>
<sequence>MLALILPRPVIRFARPYSTCIVDTTQLKQRMKRTSRRIQTLNRDLLTASDFVDFSHRQEKAIAIPPNTCGFLYWHHDPSLPPTNWGIRFRLVPEPDLTLFSTGTDLLYPNAVPWTIHLVSLARHSEYASIKAKLIADRLVDTASIGSLEKGMKGTAKHHWDSTIIRKLDQPFELDIPRHTSTIHIISPTRFGRLI</sequence>
<accession>A0A8H5M0F9</accession>
<keyword evidence="2" id="KW-1185">Reference proteome</keyword>
<name>A0A8H5M0F9_9AGAR</name>
<reference evidence="1 2" key="1">
    <citation type="journal article" date="2020" name="ISME J.">
        <title>Uncovering the hidden diversity of litter-decomposition mechanisms in mushroom-forming fungi.</title>
        <authorList>
            <person name="Floudas D."/>
            <person name="Bentzer J."/>
            <person name="Ahren D."/>
            <person name="Johansson T."/>
            <person name="Persson P."/>
            <person name="Tunlid A."/>
        </authorList>
    </citation>
    <scope>NUCLEOTIDE SEQUENCE [LARGE SCALE GENOMIC DNA]</scope>
    <source>
        <strain evidence="1 2">CBS 661.87</strain>
    </source>
</reference>
<dbReference type="OrthoDB" id="2750929at2759"/>
<evidence type="ECO:0000313" key="1">
    <source>
        <dbReference type="EMBL" id="KAF5376283.1"/>
    </source>
</evidence>
<proteinExistence type="predicted"/>
<evidence type="ECO:0000313" key="2">
    <source>
        <dbReference type="Proteomes" id="UP000565441"/>
    </source>
</evidence>
<comment type="caution">
    <text evidence="1">The sequence shown here is derived from an EMBL/GenBank/DDBJ whole genome shotgun (WGS) entry which is preliminary data.</text>
</comment>
<dbReference type="AlphaFoldDB" id="A0A8H5M0F9"/>
<dbReference type="EMBL" id="JAACJP010000029">
    <property type="protein sequence ID" value="KAF5376283.1"/>
    <property type="molecule type" value="Genomic_DNA"/>
</dbReference>
<gene>
    <name evidence="1" type="ORF">D9615_008513</name>
</gene>
<dbReference type="Proteomes" id="UP000565441">
    <property type="component" value="Unassembled WGS sequence"/>
</dbReference>
<protein>
    <submittedName>
        <fullName evidence="1">Uncharacterized protein</fullName>
    </submittedName>
</protein>